<dbReference type="KEGG" id="afx:JZ786_21070"/>
<dbReference type="InterPro" id="IPR015813">
    <property type="entry name" value="Pyrv/PenolPyrv_kinase-like_dom"/>
</dbReference>
<organism evidence="5 6">
    <name type="scientific">Alicyclobacillus mengziensis</name>
    <dbReference type="NCBI Taxonomy" id="2931921"/>
    <lineage>
        <taxon>Bacteria</taxon>
        <taxon>Bacillati</taxon>
        <taxon>Bacillota</taxon>
        <taxon>Bacilli</taxon>
        <taxon>Bacillales</taxon>
        <taxon>Alicyclobacillaceae</taxon>
        <taxon>Alicyclobacillus</taxon>
    </lineage>
</organism>
<dbReference type="GO" id="GO:0046872">
    <property type="term" value="F:metal ion binding"/>
    <property type="evidence" value="ECO:0007669"/>
    <property type="project" value="UniProtKB-KW"/>
</dbReference>
<proteinExistence type="inferred from homology"/>
<keyword evidence="2" id="KW-0479">Metal-binding</keyword>
<sequence length="252" mass="27179">MKDAIHGGQQLIGSFALSHDPSIVGVANSAGLDFLLIDGEHGLFSEELISQFIDAGRGLEISILLRCTTERLGDLPALFDHGLNGVIVAGAKNALDARQIVSHLKYPPVGHRGLNPFVPAAAYGATNRELFMREQNDETTVWLLAENQQLLDEFDDVCAIPGLDGIFFGPYDLSIDLGVPGQVDHESVVQAISLARKVIQSAGLGAGIFASDPVAMAAWSALNFRLLTIGFDWSTLHTTWSTWVRSYKAHGE</sequence>
<dbReference type="InterPro" id="IPR050251">
    <property type="entry name" value="HpcH-HpaI_aldolase"/>
</dbReference>
<dbReference type="Proteomes" id="UP000663505">
    <property type="component" value="Chromosome"/>
</dbReference>
<dbReference type="EMBL" id="CP071182">
    <property type="protein sequence ID" value="QSO46892.1"/>
    <property type="molecule type" value="Genomic_DNA"/>
</dbReference>
<evidence type="ECO:0000313" key="5">
    <source>
        <dbReference type="EMBL" id="QSO46892.1"/>
    </source>
</evidence>
<dbReference type="SUPFAM" id="SSF51621">
    <property type="entry name" value="Phosphoenolpyruvate/pyruvate domain"/>
    <property type="match status" value="1"/>
</dbReference>
<dbReference type="GO" id="GO:0005737">
    <property type="term" value="C:cytoplasm"/>
    <property type="evidence" value="ECO:0007669"/>
    <property type="project" value="TreeGrafter"/>
</dbReference>
<dbReference type="InterPro" id="IPR005000">
    <property type="entry name" value="Aldolase/citrate-lyase_domain"/>
</dbReference>
<dbReference type="AlphaFoldDB" id="A0A9X7Z604"/>
<gene>
    <name evidence="5" type="ORF">JZ786_21070</name>
</gene>
<dbReference type="Gene3D" id="3.20.20.60">
    <property type="entry name" value="Phosphoenolpyruvate-binding domains"/>
    <property type="match status" value="1"/>
</dbReference>
<comment type="similarity">
    <text evidence="1">Belongs to the HpcH/HpaI aldolase family.</text>
</comment>
<keyword evidence="6" id="KW-1185">Reference proteome</keyword>
<name>A0A9X7Z604_9BACL</name>
<evidence type="ECO:0000259" key="4">
    <source>
        <dbReference type="Pfam" id="PF03328"/>
    </source>
</evidence>
<evidence type="ECO:0000256" key="2">
    <source>
        <dbReference type="ARBA" id="ARBA00022723"/>
    </source>
</evidence>
<keyword evidence="3" id="KW-0456">Lyase</keyword>
<evidence type="ECO:0000313" key="6">
    <source>
        <dbReference type="Proteomes" id="UP000663505"/>
    </source>
</evidence>
<protein>
    <recommendedName>
        <fullName evidence="4">HpcH/HpaI aldolase/citrate lyase domain-containing protein</fullName>
    </recommendedName>
</protein>
<dbReference type="InterPro" id="IPR040442">
    <property type="entry name" value="Pyrv_kinase-like_dom_sf"/>
</dbReference>
<dbReference type="Pfam" id="PF03328">
    <property type="entry name" value="HpcH_HpaI"/>
    <property type="match status" value="1"/>
</dbReference>
<dbReference type="PANTHER" id="PTHR30502">
    <property type="entry name" value="2-KETO-3-DEOXY-L-RHAMNONATE ALDOLASE"/>
    <property type="match status" value="1"/>
</dbReference>
<evidence type="ECO:0000256" key="3">
    <source>
        <dbReference type="ARBA" id="ARBA00023239"/>
    </source>
</evidence>
<accession>A0A9X7Z604</accession>
<dbReference type="GO" id="GO:0016832">
    <property type="term" value="F:aldehyde-lyase activity"/>
    <property type="evidence" value="ECO:0007669"/>
    <property type="project" value="TreeGrafter"/>
</dbReference>
<feature type="domain" description="HpcH/HpaI aldolase/citrate lyase" evidence="4">
    <location>
        <begin position="12"/>
        <end position="223"/>
    </location>
</feature>
<evidence type="ECO:0000256" key="1">
    <source>
        <dbReference type="ARBA" id="ARBA00005568"/>
    </source>
</evidence>
<dbReference type="RefSeq" id="WP_206656253.1">
    <property type="nucleotide sequence ID" value="NZ_CP071182.1"/>
</dbReference>
<reference evidence="5 6" key="1">
    <citation type="submission" date="2021-02" db="EMBL/GenBank/DDBJ databases">
        <title>Alicyclobacillus curvatus sp. nov. and Alicyclobacillus mengziensis sp. nov., two acidophilic bacteria isolated from acid mine drainage.</title>
        <authorList>
            <person name="Huang Y."/>
        </authorList>
    </citation>
    <scope>NUCLEOTIDE SEQUENCE [LARGE SCALE GENOMIC DNA]</scope>
    <source>
        <strain evidence="5 6">S30H14</strain>
    </source>
</reference>
<dbReference type="PANTHER" id="PTHR30502:SF0">
    <property type="entry name" value="PHOSPHOENOLPYRUVATE CARBOXYLASE FAMILY PROTEIN"/>
    <property type="match status" value="1"/>
</dbReference>